<evidence type="ECO:0000256" key="3">
    <source>
        <dbReference type="SAM" id="MobiDB-lite"/>
    </source>
</evidence>
<dbReference type="SUPFAM" id="SSF56300">
    <property type="entry name" value="Metallo-dependent phosphatases"/>
    <property type="match status" value="1"/>
</dbReference>
<protein>
    <submittedName>
        <fullName evidence="6">Metallophosphoesterase</fullName>
    </submittedName>
</protein>
<evidence type="ECO:0000259" key="5">
    <source>
        <dbReference type="Pfam" id="PF00149"/>
    </source>
</evidence>
<reference evidence="7" key="1">
    <citation type="journal article" date="2019" name="Int. J. Syst. Evol. Microbiol.">
        <title>The Global Catalogue of Microorganisms (GCM) 10K type strain sequencing project: providing services to taxonomists for standard genome sequencing and annotation.</title>
        <authorList>
            <consortium name="The Broad Institute Genomics Platform"/>
            <consortium name="The Broad Institute Genome Sequencing Center for Infectious Disease"/>
            <person name="Wu L."/>
            <person name="Ma J."/>
        </authorList>
    </citation>
    <scope>NUCLEOTIDE SEQUENCE [LARGE SCALE GENOMIC DNA]</scope>
    <source>
        <strain evidence="7">JCM 18304</strain>
    </source>
</reference>
<feature type="domain" description="Calcineurin-like phosphoesterase" evidence="5">
    <location>
        <begin position="285"/>
        <end position="454"/>
    </location>
</feature>
<dbReference type="Proteomes" id="UP001501570">
    <property type="component" value="Unassembled WGS sequence"/>
</dbReference>
<gene>
    <name evidence="6" type="ORF">GCM10023322_18660</name>
</gene>
<evidence type="ECO:0000256" key="1">
    <source>
        <dbReference type="ARBA" id="ARBA00022723"/>
    </source>
</evidence>
<organism evidence="6 7">
    <name type="scientific">Rugosimonospora acidiphila</name>
    <dbReference type="NCBI Taxonomy" id="556531"/>
    <lineage>
        <taxon>Bacteria</taxon>
        <taxon>Bacillati</taxon>
        <taxon>Actinomycetota</taxon>
        <taxon>Actinomycetes</taxon>
        <taxon>Micromonosporales</taxon>
        <taxon>Micromonosporaceae</taxon>
        <taxon>Rugosimonospora</taxon>
    </lineage>
</organism>
<evidence type="ECO:0000313" key="6">
    <source>
        <dbReference type="EMBL" id="GAA5182190.1"/>
    </source>
</evidence>
<name>A0ABP9RPZ5_9ACTN</name>
<proteinExistence type="predicted"/>
<dbReference type="InterPro" id="IPR004843">
    <property type="entry name" value="Calcineurin-like_PHP"/>
</dbReference>
<keyword evidence="4" id="KW-1133">Transmembrane helix</keyword>
<comment type="caution">
    <text evidence="6">The sequence shown here is derived from an EMBL/GenBank/DDBJ whole genome shotgun (WGS) entry which is preliminary data.</text>
</comment>
<dbReference type="PANTHER" id="PTHR31302:SF31">
    <property type="entry name" value="PHOSPHODIESTERASE YAEI"/>
    <property type="match status" value="1"/>
</dbReference>
<keyword evidence="7" id="KW-1185">Reference proteome</keyword>
<feature type="region of interest" description="Disordered" evidence="3">
    <location>
        <begin position="1"/>
        <end position="29"/>
    </location>
</feature>
<evidence type="ECO:0000313" key="7">
    <source>
        <dbReference type="Proteomes" id="UP001501570"/>
    </source>
</evidence>
<dbReference type="InterPro" id="IPR051158">
    <property type="entry name" value="Metallophosphoesterase_sf"/>
</dbReference>
<feature type="transmembrane region" description="Helical" evidence="4">
    <location>
        <begin position="199"/>
        <end position="220"/>
    </location>
</feature>
<dbReference type="Gene3D" id="3.60.21.10">
    <property type="match status" value="1"/>
</dbReference>
<dbReference type="Pfam" id="PF00149">
    <property type="entry name" value="Metallophos"/>
    <property type="match status" value="1"/>
</dbReference>
<dbReference type="EMBL" id="BAABJQ010000004">
    <property type="protein sequence ID" value="GAA5182190.1"/>
    <property type="molecule type" value="Genomic_DNA"/>
</dbReference>
<keyword evidence="2" id="KW-0378">Hydrolase</keyword>
<accession>A0ABP9RPZ5</accession>
<dbReference type="RefSeq" id="WP_345627956.1">
    <property type="nucleotide sequence ID" value="NZ_BAABJQ010000004.1"/>
</dbReference>
<keyword evidence="4" id="KW-0812">Transmembrane</keyword>
<feature type="transmembrane region" description="Helical" evidence="4">
    <location>
        <begin position="66"/>
        <end position="87"/>
    </location>
</feature>
<evidence type="ECO:0000256" key="2">
    <source>
        <dbReference type="ARBA" id="ARBA00022801"/>
    </source>
</evidence>
<feature type="transmembrane region" description="Helical" evidence="4">
    <location>
        <begin position="172"/>
        <end position="192"/>
    </location>
</feature>
<keyword evidence="1" id="KW-0479">Metal-binding</keyword>
<keyword evidence="4" id="KW-0472">Membrane</keyword>
<evidence type="ECO:0000256" key="4">
    <source>
        <dbReference type="SAM" id="Phobius"/>
    </source>
</evidence>
<sequence length="543" mass="56024">MTSGGGGPEGRRPLRDLLRASGRGGGRRARGGIGLARGVGRLAGAGGRGVLAGVRAANRRHVWRRLGLALALAVTSVVGLTIGLLVAGPSHDDVGPFAAQFSVTPSLSGGTDVQIPPLGSLELASHDGPAHLTVRLEALDQKRTLALATDPNGIAKASSGAVADIERGVTRMLFQATGAGVLGALVLSAFVFRNTRRVAICGGLALVAILGSGAVALGTFRPSSVDEPKYHGLLSNAPAVIGDAKQIANQFGQYRDELQRLVNNVSKLYGTLSTLPVYQPAPGSLRVLHISDLHLNPAAWSVISTVVKQYDINLVVDTGDIDDWGTQPETSFVNSIGALKVPYVFVRGNHDSATTANAVAKQPNAIVLENRVVTVDGLTIAGIGDPLFTPDKEPGPTGAAGHQAAEVEESSGERLAETIANSGKKVDVAMVHEPTSAGALDGSVPLVLAGHIHRRMVSTMPALPGEQKTTLMVEGSTGGAGLRGLEGEAPTPLEMSVLYFDPTHALQGYDDITLGGTGQTQVTIQRHAVKMPPSASPSPSPSH</sequence>
<dbReference type="PANTHER" id="PTHR31302">
    <property type="entry name" value="TRANSMEMBRANE PROTEIN WITH METALLOPHOSPHOESTERASE DOMAIN-RELATED"/>
    <property type="match status" value="1"/>
</dbReference>
<dbReference type="InterPro" id="IPR029052">
    <property type="entry name" value="Metallo-depent_PP-like"/>
</dbReference>
<feature type="compositionally biased region" description="Basic and acidic residues" evidence="3">
    <location>
        <begin position="9"/>
        <end position="18"/>
    </location>
</feature>